<dbReference type="Pfam" id="PF00156">
    <property type="entry name" value="Pribosyltran"/>
    <property type="match status" value="1"/>
</dbReference>
<dbReference type="InterPro" id="IPR029057">
    <property type="entry name" value="PRTase-like"/>
</dbReference>
<comment type="caution">
    <text evidence="9">The sequence shown here is derived from an EMBL/GenBank/DDBJ whole genome shotgun (WGS) entry which is preliminary data.</text>
</comment>
<dbReference type="InterPro" id="IPR023031">
    <property type="entry name" value="OPRT"/>
</dbReference>
<feature type="binding site" evidence="7">
    <location>
        <position position="128"/>
    </location>
    <ligand>
        <name>orotate</name>
        <dbReference type="ChEBI" id="CHEBI:30839"/>
    </ligand>
</feature>
<evidence type="ECO:0000259" key="8">
    <source>
        <dbReference type="Pfam" id="PF00156"/>
    </source>
</evidence>
<keyword evidence="4 7" id="KW-0808">Transferase</keyword>
<evidence type="ECO:0000256" key="3">
    <source>
        <dbReference type="ARBA" id="ARBA00022676"/>
    </source>
</evidence>
<evidence type="ECO:0000313" key="10">
    <source>
        <dbReference type="Proteomes" id="UP000285961"/>
    </source>
</evidence>
<dbReference type="UniPathway" id="UPA00070">
    <property type="reaction ID" value="UER00119"/>
</dbReference>
<dbReference type="GO" id="GO:0019856">
    <property type="term" value="P:pyrimidine nucleobase biosynthetic process"/>
    <property type="evidence" value="ECO:0007669"/>
    <property type="project" value="InterPro"/>
</dbReference>
<reference evidence="9 10" key="1">
    <citation type="journal article" date="2017" name="ISME J.">
        <title>Energy and carbon metabolisms in a deep terrestrial subsurface fluid microbial community.</title>
        <authorList>
            <person name="Momper L."/>
            <person name="Jungbluth S.P."/>
            <person name="Lee M.D."/>
            <person name="Amend J.P."/>
        </authorList>
    </citation>
    <scope>NUCLEOTIDE SEQUENCE [LARGE SCALE GENOMIC DNA]</scope>
    <source>
        <strain evidence="9">SURF_17</strain>
    </source>
</reference>
<feature type="binding site" description="in other chain" evidence="7">
    <location>
        <begin position="124"/>
        <end position="132"/>
    </location>
    <ligand>
        <name>5-phospho-alpha-D-ribose 1-diphosphate</name>
        <dbReference type="ChEBI" id="CHEBI:58017"/>
        <note>ligand shared between dimeric partners</note>
    </ligand>
</feature>
<proteinExistence type="inferred from homology"/>
<evidence type="ECO:0000256" key="4">
    <source>
        <dbReference type="ARBA" id="ARBA00022679"/>
    </source>
</evidence>
<dbReference type="AlphaFoldDB" id="A0A419F9W2"/>
<evidence type="ECO:0000256" key="5">
    <source>
        <dbReference type="ARBA" id="ARBA00022842"/>
    </source>
</evidence>
<keyword evidence="6 7" id="KW-0665">Pyrimidine biosynthesis</keyword>
<dbReference type="HAMAP" id="MF_01208">
    <property type="entry name" value="PyrE"/>
    <property type="match status" value="1"/>
</dbReference>
<dbReference type="EMBL" id="QZKI01000001">
    <property type="protein sequence ID" value="RJP75678.1"/>
    <property type="molecule type" value="Genomic_DNA"/>
</dbReference>
<feature type="domain" description="Phosphoribosyltransferase" evidence="8">
    <location>
        <begin position="49"/>
        <end position="160"/>
    </location>
</feature>
<gene>
    <name evidence="7" type="primary">pyrE</name>
    <name evidence="9" type="ORF">C4532_00180</name>
</gene>
<dbReference type="EC" id="2.4.2.10" evidence="2 7"/>
<protein>
    <recommendedName>
        <fullName evidence="2 7">Orotate phosphoribosyltransferase</fullName>
        <shortName evidence="7">OPRT</shortName>
        <shortName evidence="7">OPRTase</shortName>
        <ecNumber evidence="2 7">2.4.2.10</ecNumber>
    </recommendedName>
</protein>
<sequence length="200" mass="21340">MPSRKPAPEKLSPKEVLELFEQKGALLSGHFLLTSGLHSERYLQCAIVLQYPQLAERLGSALAQRFSGVKIDCVVGPAIGGIVIAHEVARALGVRAMFMERESGSMTLRRGFMVTEGDRILVVEDVTTTGGSVKEVISTLGNAGASVVGVGALIDRSGGKVEFGVPFKPLARVQVTTFSKEACPLCRRGISLYKPGSRKA</sequence>
<evidence type="ECO:0000256" key="2">
    <source>
        <dbReference type="ARBA" id="ARBA00011971"/>
    </source>
</evidence>
<dbReference type="GO" id="GO:0000287">
    <property type="term" value="F:magnesium ion binding"/>
    <property type="evidence" value="ECO:0007669"/>
    <property type="project" value="UniProtKB-UniRule"/>
</dbReference>
<name>A0A419F9W2_9BACT</name>
<dbReference type="NCBIfam" id="TIGR01367">
    <property type="entry name" value="pyrE_Therm"/>
    <property type="match status" value="1"/>
</dbReference>
<comment type="caution">
    <text evidence="7">Lacks conserved residue(s) required for the propagation of feature annotation.</text>
</comment>
<dbReference type="SUPFAM" id="SSF53271">
    <property type="entry name" value="PRTase-like"/>
    <property type="match status" value="1"/>
</dbReference>
<dbReference type="InterPro" id="IPR000836">
    <property type="entry name" value="PRTase_dom"/>
</dbReference>
<organism evidence="9 10">
    <name type="scientific">Candidatus Abyssobacteria bacterium SURF_17</name>
    <dbReference type="NCBI Taxonomy" id="2093361"/>
    <lineage>
        <taxon>Bacteria</taxon>
        <taxon>Pseudomonadati</taxon>
        <taxon>Candidatus Hydrogenedentota</taxon>
        <taxon>Candidatus Abyssobacteria</taxon>
    </lineage>
</organism>
<comment type="catalytic activity">
    <reaction evidence="7">
        <text>orotidine 5'-phosphate + diphosphate = orotate + 5-phospho-alpha-D-ribose 1-diphosphate</text>
        <dbReference type="Rhea" id="RHEA:10380"/>
        <dbReference type="ChEBI" id="CHEBI:30839"/>
        <dbReference type="ChEBI" id="CHEBI:33019"/>
        <dbReference type="ChEBI" id="CHEBI:57538"/>
        <dbReference type="ChEBI" id="CHEBI:58017"/>
        <dbReference type="EC" id="2.4.2.10"/>
    </reaction>
</comment>
<dbReference type="Proteomes" id="UP000285961">
    <property type="component" value="Unassembled WGS sequence"/>
</dbReference>
<dbReference type="Gene3D" id="3.40.50.2020">
    <property type="match status" value="1"/>
</dbReference>
<keyword evidence="5 7" id="KW-0460">Magnesium</keyword>
<dbReference type="InterPro" id="IPR006273">
    <property type="entry name" value="Orotate_PRibTrfase_bac"/>
</dbReference>
<dbReference type="PANTHER" id="PTHR19278:SF9">
    <property type="entry name" value="URIDINE 5'-MONOPHOSPHATE SYNTHASE"/>
    <property type="match status" value="1"/>
</dbReference>
<feature type="binding site" evidence="7">
    <location>
        <position position="156"/>
    </location>
    <ligand>
        <name>orotate</name>
        <dbReference type="ChEBI" id="CHEBI:30839"/>
    </ligand>
</feature>
<evidence type="ECO:0000256" key="6">
    <source>
        <dbReference type="ARBA" id="ARBA00022975"/>
    </source>
</evidence>
<comment type="pathway">
    <text evidence="1 7">Pyrimidine metabolism; UMP biosynthesis via de novo pathway; UMP from orotate: step 1/2.</text>
</comment>
<evidence type="ECO:0000256" key="1">
    <source>
        <dbReference type="ARBA" id="ARBA00004889"/>
    </source>
</evidence>
<accession>A0A419F9W2</accession>
<comment type="similarity">
    <text evidence="7">Belongs to the purine/pyrimidine phosphoribosyltransferase family. PyrE subfamily.</text>
</comment>
<comment type="function">
    <text evidence="7">Catalyzes the transfer of a ribosyl phosphate group from 5-phosphoribose 1-diphosphate to orotate, leading to the formation of orotidine monophosphate (OMP).</text>
</comment>
<comment type="cofactor">
    <cofactor evidence="7">
        <name>Mg(2+)</name>
        <dbReference type="ChEBI" id="CHEBI:18420"/>
    </cofactor>
</comment>
<dbReference type="CDD" id="cd06223">
    <property type="entry name" value="PRTases_typeI"/>
    <property type="match status" value="1"/>
</dbReference>
<evidence type="ECO:0000313" key="9">
    <source>
        <dbReference type="EMBL" id="RJP75678.1"/>
    </source>
</evidence>
<dbReference type="GO" id="GO:0044205">
    <property type="term" value="P:'de novo' UMP biosynthetic process"/>
    <property type="evidence" value="ECO:0007669"/>
    <property type="project" value="UniProtKB-UniRule"/>
</dbReference>
<keyword evidence="3 7" id="KW-0328">Glycosyltransferase</keyword>
<dbReference type="GO" id="GO:0004588">
    <property type="term" value="F:orotate phosphoribosyltransferase activity"/>
    <property type="evidence" value="ECO:0007669"/>
    <property type="project" value="UniProtKB-UniRule"/>
</dbReference>
<dbReference type="PANTHER" id="PTHR19278">
    <property type="entry name" value="OROTATE PHOSPHORIBOSYLTRANSFERASE"/>
    <property type="match status" value="1"/>
</dbReference>
<evidence type="ECO:0000256" key="7">
    <source>
        <dbReference type="HAMAP-Rule" id="MF_01208"/>
    </source>
</evidence>
<comment type="subunit">
    <text evidence="7">Homodimer.</text>
</comment>